<dbReference type="Gene3D" id="1.20.58.2220">
    <property type="entry name" value="Formin, FH2 domain"/>
    <property type="match status" value="1"/>
</dbReference>
<dbReference type="STRING" id="62062.ENSHHUP00000017925"/>
<dbReference type="InterPro" id="IPR015425">
    <property type="entry name" value="FH2_Formin"/>
</dbReference>
<dbReference type="InterPro" id="IPR042201">
    <property type="entry name" value="FH2_Formin_sf"/>
</dbReference>
<evidence type="ECO:0000259" key="1">
    <source>
        <dbReference type="Pfam" id="PF02181"/>
    </source>
</evidence>
<sequence length="157" mass="17932">LNEPVYSCSCAECGQLHSGRGNHPGFIRKRECPELLLSSFLFLLYCLVCFPFQRAQTDFCILRPLQCQVLFVPLSCQRAQPDELERIKKHDQTSGEEQVRLLDKPEQFLFELSQIPDFPDRASCIIFQSVFIDTIASIQRKLDIVSRVCKVGTLSSC</sequence>
<name>A0A4W5L2Y8_9TELE</name>
<reference evidence="2" key="2">
    <citation type="submission" date="2025-08" db="UniProtKB">
        <authorList>
            <consortium name="Ensembl"/>
        </authorList>
    </citation>
    <scope>IDENTIFICATION</scope>
</reference>
<evidence type="ECO:0000313" key="2">
    <source>
        <dbReference type="Ensembl" id="ENSHHUP00000017925.1"/>
    </source>
</evidence>
<dbReference type="Pfam" id="PF02181">
    <property type="entry name" value="FH2"/>
    <property type="match status" value="1"/>
</dbReference>
<evidence type="ECO:0000313" key="3">
    <source>
        <dbReference type="Proteomes" id="UP000314982"/>
    </source>
</evidence>
<dbReference type="Ensembl" id="ENSHHUT00000018577.1">
    <property type="protein sequence ID" value="ENSHHUP00000017925.1"/>
    <property type="gene ID" value="ENSHHUG00000011172.1"/>
</dbReference>
<organism evidence="2 3">
    <name type="scientific">Hucho hucho</name>
    <name type="common">huchen</name>
    <dbReference type="NCBI Taxonomy" id="62062"/>
    <lineage>
        <taxon>Eukaryota</taxon>
        <taxon>Metazoa</taxon>
        <taxon>Chordata</taxon>
        <taxon>Craniata</taxon>
        <taxon>Vertebrata</taxon>
        <taxon>Euteleostomi</taxon>
        <taxon>Actinopterygii</taxon>
        <taxon>Neopterygii</taxon>
        <taxon>Teleostei</taxon>
        <taxon>Protacanthopterygii</taxon>
        <taxon>Salmoniformes</taxon>
        <taxon>Salmonidae</taxon>
        <taxon>Salmoninae</taxon>
        <taxon>Hucho</taxon>
    </lineage>
</organism>
<dbReference type="Proteomes" id="UP000314982">
    <property type="component" value="Unassembled WGS sequence"/>
</dbReference>
<reference evidence="2" key="3">
    <citation type="submission" date="2025-09" db="UniProtKB">
        <authorList>
            <consortium name="Ensembl"/>
        </authorList>
    </citation>
    <scope>IDENTIFICATION</scope>
</reference>
<dbReference type="GeneTree" id="ENSGT00940000154289"/>
<keyword evidence="3" id="KW-1185">Reference proteome</keyword>
<reference evidence="3" key="1">
    <citation type="submission" date="2018-06" db="EMBL/GenBank/DDBJ databases">
        <title>Genome assembly of Danube salmon.</title>
        <authorList>
            <person name="Macqueen D.J."/>
            <person name="Gundappa M.K."/>
        </authorList>
    </citation>
    <scope>NUCLEOTIDE SEQUENCE [LARGE SCALE GENOMIC DNA]</scope>
</reference>
<dbReference type="SUPFAM" id="SSF101447">
    <property type="entry name" value="Formin homology 2 domain (FH2 domain)"/>
    <property type="match status" value="1"/>
</dbReference>
<feature type="domain" description="FH2" evidence="1">
    <location>
        <begin position="80"/>
        <end position="150"/>
    </location>
</feature>
<proteinExistence type="predicted"/>
<protein>
    <recommendedName>
        <fullName evidence="1">FH2 domain-containing protein</fullName>
    </recommendedName>
</protein>
<accession>A0A4W5L2Y8</accession>
<dbReference type="AlphaFoldDB" id="A0A4W5L2Y8"/>